<evidence type="ECO:0000313" key="1">
    <source>
        <dbReference type="EMBL" id="KAJ0183392.1"/>
    </source>
</evidence>
<accession>A0ACC1DHN2</accession>
<sequence>MRWILSLFSLAFAFTNVICASTGYSACRSNDSQCLKEQTTAMYKLILPGIKELNIPSSDPMYLKRIEGKFDQMKYELTDSTMTGFLDCKVESSDITSDQKAVWKLSCPNLRISGQYSMNGTIIGVPIFGNGAYFIDTHDYFVTVTTEVKTTKGDDGQFHISYKNFKADADLRGGFDYDAKNLFGGNKQLADSAKTIIKQNWQITAKLMATPIVDSSVRNVLKSVNTYLKSVPAEEVIIF</sequence>
<evidence type="ECO:0000313" key="2">
    <source>
        <dbReference type="Proteomes" id="UP000824533"/>
    </source>
</evidence>
<comment type="caution">
    <text evidence="1">The sequence shown here is derived from an EMBL/GenBank/DDBJ whole genome shotgun (WGS) entry which is preliminary data.</text>
</comment>
<name>A0ACC1DHN2_9NEOP</name>
<dbReference type="EMBL" id="CM034388">
    <property type="protein sequence ID" value="KAJ0183392.1"/>
    <property type="molecule type" value="Genomic_DNA"/>
</dbReference>
<gene>
    <name evidence="1" type="ORF">K1T71_001368</name>
</gene>
<dbReference type="Proteomes" id="UP000824533">
    <property type="component" value="Linkage Group LG02"/>
</dbReference>
<proteinExistence type="predicted"/>
<protein>
    <submittedName>
        <fullName evidence="1">Uncharacterized protein</fullName>
    </submittedName>
</protein>
<organism evidence="1 2">
    <name type="scientific">Dendrolimus kikuchii</name>
    <dbReference type="NCBI Taxonomy" id="765133"/>
    <lineage>
        <taxon>Eukaryota</taxon>
        <taxon>Metazoa</taxon>
        <taxon>Ecdysozoa</taxon>
        <taxon>Arthropoda</taxon>
        <taxon>Hexapoda</taxon>
        <taxon>Insecta</taxon>
        <taxon>Pterygota</taxon>
        <taxon>Neoptera</taxon>
        <taxon>Endopterygota</taxon>
        <taxon>Lepidoptera</taxon>
        <taxon>Glossata</taxon>
        <taxon>Ditrysia</taxon>
        <taxon>Bombycoidea</taxon>
        <taxon>Lasiocampidae</taxon>
        <taxon>Dendrolimus</taxon>
    </lineage>
</organism>
<keyword evidence="2" id="KW-1185">Reference proteome</keyword>
<reference evidence="1 2" key="1">
    <citation type="journal article" date="2021" name="Front. Genet.">
        <title>Chromosome-Level Genome Assembly Reveals Significant Gene Expansion in the Toll and IMD Signaling Pathways of Dendrolimus kikuchii.</title>
        <authorList>
            <person name="Zhou J."/>
            <person name="Wu P."/>
            <person name="Xiong Z."/>
            <person name="Liu N."/>
            <person name="Zhao N."/>
            <person name="Ji M."/>
            <person name="Qiu Y."/>
            <person name="Yang B."/>
        </authorList>
    </citation>
    <scope>NUCLEOTIDE SEQUENCE [LARGE SCALE GENOMIC DNA]</scope>
    <source>
        <strain evidence="1">Ann1</strain>
    </source>
</reference>